<dbReference type="HOGENOM" id="CLU_067202_2_1_5"/>
<comment type="caution">
    <text evidence="1">The sequence shown here is derived from an EMBL/GenBank/DDBJ whole genome shotgun (WGS) entry which is preliminary data.</text>
</comment>
<protein>
    <submittedName>
        <fullName evidence="1">Panthothenate kinase</fullName>
    </submittedName>
</protein>
<dbReference type="SUPFAM" id="SSF52540">
    <property type="entry name" value="P-loop containing nucleoside triphosphate hydrolases"/>
    <property type="match status" value="1"/>
</dbReference>
<evidence type="ECO:0000313" key="1">
    <source>
        <dbReference type="EMBL" id="EDQ34712.1"/>
    </source>
</evidence>
<name>A9CZ66_HOEPD</name>
<keyword evidence="1" id="KW-0808">Transferase</keyword>
<evidence type="ECO:0000313" key="2">
    <source>
        <dbReference type="Proteomes" id="UP000004291"/>
    </source>
</evidence>
<dbReference type="NCBIfam" id="NF006746">
    <property type="entry name" value="PRK09270.1-5"/>
    <property type="match status" value="1"/>
</dbReference>
<dbReference type="PANTHER" id="PTHR10285">
    <property type="entry name" value="URIDINE KINASE"/>
    <property type="match status" value="1"/>
</dbReference>
<proteinExistence type="predicted"/>
<dbReference type="Proteomes" id="UP000004291">
    <property type="component" value="Chromosome"/>
</dbReference>
<dbReference type="OrthoDB" id="3192509at2"/>
<sequence>MNLADNTRRIADLALERAGNRQRFILALAGPPGVGKSTLSDALVEEFARRGQPAAVVPMDGFHLDNAVLDARGDRHRKGAPFTFDADGFAALMRRLGREPDRDIAIPVFDRELDLSRAGGRIIEPGHRFLIAEGNYLLLDQPPWREMGGLFDMSVMLTASPEVLSQRLIQRWLDHGLSAPEATARALGNDIPNAELVFQSSRATDVLLESGS</sequence>
<gene>
    <name evidence="1" type="ORF">HPDFL43_00905</name>
</gene>
<accession>A9CZ66</accession>
<dbReference type="Pfam" id="PF03308">
    <property type="entry name" value="MeaB"/>
    <property type="match status" value="1"/>
</dbReference>
<keyword evidence="2" id="KW-1185">Reference proteome</keyword>
<dbReference type="Gene3D" id="3.40.50.300">
    <property type="entry name" value="P-loop containing nucleotide triphosphate hydrolases"/>
    <property type="match status" value="1"/>
</dbReference>
<dbReference type="AlphaFoldDB" id="A9CZ66"/>
<dbReference type="STRING" id="411684.HPDFL43_00905"/>
<reference evidence="1 2" key="1">
    <citation type="submission" date="2007-10" db="EMBL/GenBank/DDBJ databases">
        <authorList>
            <person name="Wagner-Dobler I."/>
            <person name="Ferriera S."/>
            <person name="Johnson J."/>
            <person name="Kravitz S."/>
            <person name="Beeson K."/>
            <person name="Sutton G."/>
            <person name="Rogers Y.-H."/>
            <person name="Friedman R."/>
            <person name="Frazier M."/>
            <person name="Venter J.C."/>
        </authorList>
    </citation>
    <scope>NUCLEOTIDE SEQUENCE [LARGE SCALE GENOMIC DNA]</scope>
    <source>
        <strain evidence="1 2">DFL-43</strain>
    </source>
</reference>
<dbReference type="RefSeq" id="WP_007195973.1">
    <property type="nucleotide sequence ID" value="NZ_CM002917.1"/>
</dbReference>
<dbReference type="GO" id="GO:0016301">
    <property type="term" value="F:kinase activity"/>
    <property type="evidence" value="ECO:0007669"/>
    <property type="project" value="UniProtKB-KW"/>
</dbReference>
<dbReference type="InterPro" id="IPR027417">
    <property type="entry name" value="P-loop_NTPase"/>
</dbReference>
<organism evidence="1 2">
    <name type="scientific">Hoeflea phototrophica (strain DSM 17068 / NCIMB 14078 / DFL-43)</name>
    <dbReference type="NCBI Taxonomy" id="411684"/>
    <lineage>
        <taxon>Bacteria</taxon>
        <taxon>Pseudomonadati</taxon>
        <taxon>Pseudomonadota</taxon>
        <taxon>Alphaproteobacteria</taxon>
        <taxon>Hyphomicrobiales</taxon>
        <taxon>Rhizobiaceae</taxon>
        <taxon>Hoeflea</taxon>
    </lineage>
</organism>
<reference evidence="1 2" key="2">
    <citation type="submission" date="2012-06" db="EMBL/GenBank/DDBJ databases">
        <authorList>
            <person name="Fiebig A."/>
        </authorList>
    </citation>
    <scope>NUCLEOTIDE SEQUENCE [LARGE SCALE GENOMIC DNA]</scope>
    <source>
        <strain evidence="1 2">DFL-43</strain>
    </source>
</reference>
<dbReference type="EMBL" id="ABIA03000002">
    <property type="protein sequence ID" value="EDQ34712.1"/>
    <property type="molecule type" value="Genomic_DNA"/>
</dbReference>
<keyword evidence="1" id="KW-0418">Kinase</keyword>
<dbReference type="eggNOG" id="COG1072">
    <property type="taxonomic scope" value="Bacteria"/>
</dbReference>